<organism evidence="1 2">
    <name type="scientific">Stylosanthes scabra</name>
    <dbReference type="NCBI Taxonomy" id="79078"/>
    <lineage>
        <taxon>Eukaryota</taxon>
        <taxon>Viridiplantae</taxon>
        <taxon>Streptophyta</taxon>
        <taxon>Embryophyta</taxon>
        <taxon>Tracheophyta</taxon>
        <taxon>Spermatophyta</taxon>
        <taxon>Magnoliopsida</taxon>
        <taxon>eudicotyledons</taxon>
        <taxon>Gunneridae</taxon>
        <taxon>Pentapetalae</taxon>
        <taxon>rosids</taxon>
        <taxon>fabids</taxon>
        <taxon>Fabales</taxon>
        <taxon>Fabaceae</taxon>
        <taxon>Papilionoideae</taxon>
        <taxon>50 kb inversion clade</taxon>
        <taxon>dalbergioids sensu lato</taxon>
        <taxon>Dalbergieae</taxon>
        <taxon>Pterocarpus clade</taxon>
        <taxon>Stylosanthes</taxon>
    </lineage>
</organism>
<sequence length="130" mass="15156">MGSGLSRWWKCLCDNCERMQLVTVVTPLSSSLSGKHLRHQDSIIGAILFLFLRDDRRHYSSPSIITTNTHRRERTHRVFVAEQHHRQLLNRRAPITLSHCYHRKQPQGSTSIIALATDYLRKARILCLRL</sequence>
<accession>A0ABU6UBI6</accession>
<keyword evidence="2" id="KW-1185">Reference proteome</keyword>
<evidence type="ECO:0000313" key="2">
    <source>
        <dbReference type="Proteomes" id="UP001341840"/>
    </source>
</evidence>
<comment type="caution">
    <text evidence="1">The sequence shown here is derived from an EMBL/GenBank/DDBJ whole genome shotgun (WGS) entry which is preliminary data.</text>
</comment>
<proteinExistence type="predicted"/>
<name>A0ABU6UBI6_9FABA</name>
<evidence type="ECO:0000313" key="1">
    <source>
        <dbReference type="EMBL" id="MED6158610.1"/>
    </source>
</evidence>
<gene>
    <name evidence="1" type="ORF">PIB30_034342</name>
</gene>
<reference evidence="1 2" key="1">
    <citation type="journal article" date="2023" name="Plants (Basel)">
        <title>Bridging the Gap: Combining Genomics and Transcriptomics Approaches to Understand Stylosanthes scabra, an Orphan Legume from the Brazilian Caatinga.</title>
        <authorList>
            <person name="Ferreira-Neto J.R.C."/>
            <person name="da Silva M.D."/>
            <person name="Binneck E."/>
            <person name="de Melo N.F."/>
            <person name="da Silva R.H."/>
            <person name="de Melo A.L.T.M."/>
            <person name="Pandolfi V."/>
            <person name="Bustamante F.O."/>
            <person name="Brasileiro-Vidal A.C."/>
            <person name="Benko-Iseppon A.M."/>
        </authorList>
    </citation>
    <scope>NUCLEOTIDE SEQUENCE [LARGE SCALE GENOMIC DNA]</scope>
    <source>
        <tissue evidence="1">Leaves</tissue>
    </source>
</reference>
<protein>
    <submittedName>
        <fullName evidence="1">Uncharacterized protein</fullName>
    </submittedName>
</protein>
<dbReference type="EMBL" id="JASCZI010120988">
    <property type="protein sequence ID" value="MED6158610.1"/>
    <property type="molecule type" value="Genomic_DNA"/>
</dbReference>
<dbReference type="Proteomes" id="UP001341840">
    <property type="component" value="Unassembled WGS sequence"/>
</dbReference>